<evidence type="ECO:0000313" key="4">
    <source>
        <dbReference type="Proteomes" id="UP000008022"/>
    </source>
</evidence>
<name>A0A0E0Q1U9_ORYRU</name>
<evidence type="ECO:0000256" key="1">
    <source>
        <dbReference type="SAM" id="MobiDB-lite"/>
    </source>
</evidence>
<feature type="transmembrane region" description="Helical" evidence="2">
    <location>
        <begin position="91"/>
        <end position="111"/>
    </location>
</feature>
<evidence type="ECO:0000256" key="2">
    <source>
        <dbReference type="SAM" id="Phobius"/>
    </source>
</evidence>
<evidence type="ECO:0000313" key="3">
    <source>
        <dbReference type="EnsemblPlants" id="ORUFI06G27210.3"/>
    </source>
</evidence>
<feature type="region of interest" description="Disordered" evidence="1">
    <location>
        <begin position="1"/>
        <end position="63"/>
    </location>
</feature>
<dbReference type="Proteomes" id="UP000008022">
    <property type="component" value="Unassembled WGS sequence"/>
</dbReference>
<keyword evidence="4" id="KW-1185">Reference proteome</keyword>
<sequence length="166" mass="17434">MAELRHATAAAAATRASSSPAKRDAESSASSSPLVASSSSPRGGGGGDGKDGAPRSSAPLHHQKYHLPSPLRSLLALEDPRSPTASASYRILVAVVACLFVAALVSAPSVWSRINAPYLCRKDGIRLHCPRVNERESLWENPHAAAASWKPCAERRSDEISGKSSI</sequence>
<dbReference type="EnsemblPlants" id="ORUFI06G27210.3">
    <property type="protein sequence ID" value="ORUFI06G27210.3"/>
    <property type="gene ID" value="ORUFI06G27210"/>
</dbReference>
<dbReference type="Gramene" id="ORUFI06G27210.3">
    <property type="protein sequence ID" value="ORUFI06G27210.3"/>
    <property type="gene ID" value="ORUFI06G27210"/>
</dbReference>
<feature type="compositionally biased region" description="Low complexity" evidence="1">
    <location>
        <begin position="7"/>
        <end position="20"/>
    </location>
</feature>
<protein>
    <submittedName>
        <fullName evidence="3">Uncharacterized protein</fullName>
    </submittedName>
</protein>
<keyword evidence="2" id="KW-0812">Transmembrane</keyword>
<reference evidence="3" key="2">
    <citation type="submission" date="2015-06" db="UniProtKB">
        <authorList>
            <consortium name="EnsemblPlants"/>
        </authorList>
    </citation>
    <scope>IDENTIFICATION</scope>
</reference>
<accession>A0A0E0Q1U9</accession>
<organism evidence="3 4">
    <name type="scientific">Oryza rufipogon</name>
    <name type="common">Brownbeard rice</name>
    <name type="synonym">Asian wild rice</name>
    <dbReference type="NCBI Taxonomy" id="4529"/>
    <lineage>
        <taxon>Eukaryota</taxon>
        <taxon>Viridiplantae</taxon>
        <taxon>Streptophyta</taxon>
        <taxon>Embryophyta</taxon>
        <taxon>Tracheophyta</taxon>
        <taxon>Spermatophyta</taxon>
        <taxon>Magnoliopsida</taxon>
        <taxon>Liliopsida</taxon>
        <taxon>Poales</taxon>
        <taxon>Poaceae</taxon>
        <taxon>BOP clade</taxon>
        <taxon>Oryzoideae</taxon>
        <taxon>Oryzeae</taxon>
        <taxon>Oryzinae</taxon>
        <taxon>Oryza</taxon>
    </lineage>
</organism>
<reference evidence="4" key="1">
    <citation type="submission" date="2013-06" db="EMBL/GenBank/DDBJ databases">
        <authorList>
            <person name="Zhao Q."/>
        </authorList>
    </citation>
    <scope>NUCLEOTIDE SEQUENCE</scope>
    <source>
        <strain evidence="4">cv. W1943</strain>
    </source>
</reference>
<dbReference type="AlphaFoldDB" id="A0A0E0Q1U9"/>
<feature type="compositionally biased region" description="Low complexity" evidence="1">
    <location>
        <begin position="27"/>
        <end position="41"/>
    </location>
</feature>
<dbReference type="HOGENOM" id="CLU_136455_0_0_1"/>
<proteinExistence type="predicted"/>
<keyword evidence="2" id="KW-0472">Membrane</keyword>
<keyword evidence="2" id="KW-1133">Transmembrane helix</keyword>